<dbReference type="Gene3D" id="3.40.50.450">
    <property type="match status" value="1"/>
</dbReference>
<dbReference type="Pfam" id="PF17782">
    <property type="entry name" value="WHD_DprA"/>
    <property type="match status" value="1"/>
</dbReference>
<protein>
    <submittedName>
        <fullName evidence="5">SMF protein</fullName>
    </submittedName>
</protein>
<evidence type="ECO:0000256" key="2">
    <source>
        <dbReference type="SAM" id="MobiDB-lite"/>
    </source>
</evidence>
<gene>
    <name evidence="5" type="ORF">AWB67_03746</name>
</gene>
<feature type="domain" description="Smf/DprA SLOG" evidence="3">
    <location>
        <begin position="102"/>
        <end position="310"/>
    </location>
</feature>
<dbReference type="AlphaFoldDB" id="A0A158JE48"/>
<evidence type="ECO:0000313" key="6">
    <source>
        <dbReference type="Proteomes" id="UP000054925"/>
    </source>
</evidence>
<dbReference type="Gene3D" id="1.10.10.10">
    <property type="entry name" value="Winged helix-like DNA-binding domain superfamily/Winged helix DNA-binding domain"/>
    <property type="match status" value="1"/>
</dbReference>
<evidence type="ECO:0000259" key="3">
    <source>
        <dbReference type="Pfam" id="PF02481"/>
    </source>
</evidence>
<comment type="similarity">
    <text evidence="1">Belongs to the DprA/Smf family.</text>
</comment>
<accession>A0A158JE48</accession>
<dbReference type="RefSeq" id="WP_235025215.1">
    <property type="nucleotide sequence ID" value="NZ_FCOL02000021.1"/>
</dbReference>
<dbReference type="PANTHER" id="PTHR43022:SF1">
    <property type="entry name" value="PROTEIN SMF"/>
    <property type="match status" value="1"/>
</dbReference>
<evidence type="ECO:0000259" key="4">
    <source>
        <dbReference type="Pfam" id="PF17782"/>
    </source>
</evidence>
<keyword evidence="6" id="KW-1185">Reference proteome</keyword>
<evidence type="ECO:0000256" key="1">
    <source>
        <dbReference type="ARBA" id="ARBA00006525"/>
    </source>
</evidence>
<dbReference type="Proteomes" id="UP000054925">
    <property type="component" value="Unassembled WGS sequence"/>
</dbReference>
<sequence>MTTPDLLTVPAAPELAPALVHNLRAWLRLAHARGLRPIELRALLGEFGGPEAVLDQSFGALAAVAGESAAKAVLAPPPCFGHGFEEYVQRAADWASMPGNHVITLADIAYPRALLTMPDPPPLLYIKGRLDLLQARAVAIVGSRGATPQGIEDARRFARALSDAGLTVVSGLALGIDAAAHGGALDGFAGTTAVIGTGADLVYPQKNHALAHRIAEDGAIVSEWPLGTPARSENFPQRNRLIAGLVEGVLIVEAAMRSGSLITARLANEMGRDVFAIPGSIHAPLARGCHRMIKQGAKLVETPEDVLEEFGVLVDSDAPRHRFGDKPARSRKDVTTTERRAAETGVAATAIRADQAGGSEVGNCVRAASGKLKTYHSSRARGVIPGNCASRVGSTEALCLVGETDSAVAPKADDADHTEALGHAVDRDNAATPSNRASEASPERTLTRAPPPAATVSWASARAAPATDETTRLLTALGHSPATLEILAARTDLEGATLQALLLQLELAGRIETLPGGRFVRIERS</sequence>
<proteinExistence type="inferred from homology"/>
<dbReference type="GO" id="GO:0009294">
    <property type="term" value="P:DNA-mediated transformation"/>
    <property type="evidence" value="ECO:0007669"/>
    <property type="project" value="InterPro"/>
</dbReference>
<dbReference type="SUPFAM" id="SSF102405">
    <property type="entry name" value="MCP/YpsA-like"/>
    <property type="match status" value="1"/>
</dbReference>
<feature type="region of interest" description="Disordered" evidence="2">
    <location>
        <begin position="321"/>
        <end position="341"/>
    </location>
</feature>
<name>A0A158JE48_9BURK</name>
<dbReference type="EMBL" id="FCOL02000021">
    <property type="protein sequence ID" value="SAL67122.1"/>
    <property type="molecule type" value="Genomic_DNA"/>
</dbReference>
<feature type="region of interest" description="Disordered" evidence="2">
    <location>
        <begin position="424"/>
        <end position="462"/>
    </location>
</feature>
<organism evidence="5 6">
    <name type="scientific">Caballeronia terrestris</name>
    <dbReference type="NCBI Taxonomy" id="1226301"/>
    <lineage>
        <taxon>Bacteria</taxon>
        <taxon>Pseudomonadati</taxon>
        <taxon>Pseudomonadota</taxon>
        <taxon>Betaproteobacteria</taxon>
        <taxon>Burkholderiales</taxon>
        <taxon>Burkholderiaceae</taxon>
        <taxon>Caballeronia</taxon>
    </lineage>
</organism>
<dbReference type="PANTHER" id="PTHR43022">
    <property type="entry name" value="PROTEIN SMF"/>
    <property type="match status" value="1"/>
</dbReference>
<comment type="caution">
    <text evidence="5">The sequence shown here is derived from an EMBL/GenBank/DDBJ whole genome shotgun (WGS) entry which is preliminary data.</text>
</comment>
<reference evidence="5" key="1">
    <citation type="submission" date="2016-01" db="EMBL/GenBank/DDBJ databases">
        <authorList>
            <person name="Peeters C."/>
        </authorList>
    </citation>
    <scope>NUCLEOTIDE SEQUENCE [LARGE SCALE GENOMIC DNA]</scope>
    <source>
        <strain evidence="5">LMG 22937</strain>
    </source>
</reference>
<dbReference type="InterPro" id="IPR003488">
    <property type="entry name" value="DprA"/>
</dbReference>
<feature type="domain" description="DprA winged helix" evidence="4">
    <location>
        <begin position="460"/>
        <end position="517"/>
    </location>
</feature>
<dbReference type="InterPro" id="IPR036388">
    <property type="entry name" value="WH-like_DNA-bd_sf"/>
</dbReference>
<dbReference type="Pfam" id="PF02481">
    <property type="entry name" value="DNA_processg_A"/>
    <property type="match status" value="1"/>
</dbReference>
<dbReference type="NCBIfam" id="TIGR00732">
    <property type="entry name" value="dprA"/>
    <property type="match status" value="1"/>
</dbReference>
<dbReference type="InterPro" id="IPR041614">
    <property type="entry name" value="DprA_WH"/>
</dbReference>
<dbReference type="InterPro" id="IPR057666">
    <property type="entry name" value="DrpA_SLOG"/>
</dbReference>
<evidence type="ECO:0000313" key="5">
    <source>
        <dbReference type="EMBL" id="SAL67122.1"/>
    </source>
</evidence>